<accession>A0A1H9BJH3</accession>
<dbReference type="SUPFAM" id="SSF50939">
    <property type="entry name" value="Sialidases"/>
    <property type="match status" value="1"/>
</dbReference>
<dbReference type="AlphaFoldDB" id="A0A1H9BJH3"/>
<evidence type="ECO:0000256" key="1">
    <source>
        <dbReference type="SAM" id="SignalP"/>
    </source>
</evidence>
<keyword evidence="1" id="KW-0732">Signal</keyword>
<gene>
    <name evidence="2" type="ORF">SAMN05421693_10948</name>
</gene>
<name>A0A1H9BJH3_9GAMM</name>
<dbReference type="EMBL" id="FOFO01000009">
    <property type="protein sequence ID" value="SEP89019.1"/>
    <property type="molecule type" value="Genomic_DNA"/>
</dbReference>
<evidence type="ECO:0000313" key="2">
    <source>
        <dbReference type="EMBL" id="SEP89019.1"/>
    </source>
</evidence>
<sequence length="581" mass="65585">MKHGITSKFPLFTLTGCLLASPLLLAQPTPYPVTERAIPWQSAWQLTADQEGQWVMAWHGQRPELVLRTEGEAPITLISRDDMEQAPSGLGLVTTPEGAWVAYRNKQPERGVYLERHGPGGQLGPINLSEDALPLARLRLHAHGDEVRSIWYGERPSEQGGMEYHIHYRDILDDGTLREQQFNLLSGIYPVWLNDAQGNVAVFSWVVDDEQSTIQVRVRQEDGNFAPPVVIQDVTPQITIPFDAFVSGDRWFVYWIAQYGDGNEYLVEGAYSDDQGKTWDAFALESTRGLGVESLSVVGNGEQVTMALAVVDRHHPRRDFMTVKLVQSADNGKTWGELMPVRDEDQVGYARARAPKLALLPDDHVLLMWEDWREIRSRVRYSLSSDGGKHWDIVQDGRLPVGREHNVMVNLFANDIVVTDDRVILGLEFFDDAFSTKQLKVMTLTLEDLKTPDEDVKVSKDGLQERLDAYWKAMIEEDFRGAYNLFDPFYRARVPFSEHLKAMGRIQYETAETEAIESLGHVALSASTVTVSIPTFTSPAGATIESPTQTRTLTLRWVHVDGEWYVDYASEARGGVRFTRH</sequence>
<reference evidence="2 3" key="1">
    <citation type="submission" date="2016-10" db="EMBL/GenBank/DDBJ databases">
        <authorList>
            <person name="de Groot N.N."/>
        </authorList>
    </citation>
    <scope>NUCLEOTIDE SEQUENCE [LARGE SCALE GENOMIC DNA]</scope>
    <source>
        <strain evidence="2 3">B7-7</strain>
    </source>
</reference>
<evidence type="ECO:0000313" key="3">
    <source>
        <dbReference type="Proteomes" id="UP000199496"/>
    </source>
</evidence>
<dbReference type="STRING" id="867345.SAMN05421693_10948"/>
<evidence type="ECO:0008006" key="4">
    <source>
        <dbReference type="Google" id="ProtNLM"/>
    </source>
</evidence>
<dbReference type="OrthoDB" id="5751034at2"/>
<feature type="signal peptide" evidence="1">
    <location>
        <begin position="1"/>
        <end position="26"/>
    </location>
</feature>
<dbReference type="RefSeq" id="WP_090205349.1">
    <property type="nucleotide sequence ID" value="NZ_FOFO01000009.1"/>
</dbReference>
<organism evidence="2 3">
    <name type="scientific">Ectothiorhodospira magna</name>
    <dbReference type="NCBI Taxonomy" id="867345"/>
    <lineage>
        <taxon>Bacteria</taxon>
        <taxon>Pseudomonadati</taxon>
        <taxon>Pseudomonadota</taxon>
        <taxon>Gammaproteobacteria</taxon>
        <taxon>Chromatiales</taxon>
        <taxon>Ectothiorhodospiraceae</taxon>
        <taxon>Ectothiorhodospira</taxon>
    </lineage>
</organism>
<proteinExistence type="predicted"/>
<dbReference type="InterPro" id="IPR036278">
    <property type="entry name" value="Sialidase_sf"/>
</dbReference>
<keyword evidence="3" id="KW-1185">Reference proteome</keyword>
<dbReference type="Gene3D" id="2.120.10.10">
    <property type="match status" value="1"/>
</dbReference>
<dbReference type="CDD" id="cd15482">
    <property type="entry name" value="Sialidase_non-viral"/>
    <property type="match status" value="1"/>
</dbReference>
<feature type="chain" id="PRO_5011692107" description="BNR repeat-like domain-containing protein" evidence="1">
    <location>
        <begin position="27"/>
        <end position="581"/>
    </location>
</feature>
<protein>
    <recommendedName>
        <fullName evidence="4">BNR repeat-like domain-containing protein</fullName>
    </recommendedName>
</protein>
<dbReference type="Proteomes" id="UP000199496">
    <property type="component" value="Unassembled WGS sequence"/>
</dbReference>